<feature type="region of interest" description="Disordered" evidence="1">
    <location>
        <begin position="16"/>
        <end position="55"/>
    </location>
</feature>
<sequence length="55" mass="5877">MEDERLKALERLADLKRSGALTDDEAETEKRRILSSDVGSGTSSPVSALPPPGSH</sequence>
<gene>
    <name evidence="2" type="ORF">METZ01_LOCUS324847</name>
</gene>
<dbReference type="EMBL" id="UINC01106965">
    <property type="protein sequence ID" value="SVC71993.1"/>
    <property type="molecule type" value="Genomic_DNA"/>
</dbReference>
<feature type="non-terminal residue" evidence="2">
    <location>
        <position position="55"/>
    </location>
</feature>
<proteinExistence type="predicted"/>
<evidence type="ECO:0000313" key="2">
    <source>
        <dbReference type="EMBL" id="SVC71993.1"/>
    </source>
</evidence>
<reference evidence="2" key="1">
    <citation type="submission" date="2018-05" db="EMBL/GenBank/DDBJ databases">
        <authorList>
            <person name="Lanie J.A."/>
            <person name="Ng W.-L."/>
            <person name="Kazmierczak K.M."/>
            <person name="Andrzejewski T.M."/>
            <person name="Davidsen T.M."/>
            <person name="Wayne K.J."/>
            <person name="Tettelin H."/>
            <person name="Glass J.I."/>
            <person name="Rusch D."/>
            <person name="Podicherti R."/>
            <person name="Tsui H.-C.T."/>
            <person name="Winkler M.E."/>
        </authorList>
    </citation>
    <scope>NUCLEOTIDE SEQUENCE</scope>
</reference>
<evidence type="ECO:0000256" key="1">
    <source>
        <dbReference type="SAM" id="MobiDB-lite"/>
    </source>
</evidence>
<feature type="compositionally biased region" description="Polar residues" evidence="1">
    <location>
        <begin position="37"/>
        <end position="46"/>
    </location>
</feature>
<name>A0A382PF16_9ZZZZ</name>
<accession>A0A382PF16</accession>
<organism evidence="2">
    <name type="scientific">marine metagenome</name>
    <dbReference type="NCBI Taxonomy" id="408172"/>
    <lineage>
        <taxon>unclassified sequences</taxon>
        <taxon>metagenomes</taxon>
        <taxon>ecological metagenomes</taxon>
    </lineage>
</organism>
<evidence type="ECO:0008006" key="3">
    <source>
        <dbReference type="Google" id="ProtNLM"/>
    </source>
</evidence>
<protein>
    <recommendedName>
        <fullName evidence="3">SHOCT domain-containing protein</fullName>
    </recommendedName>
</protein>
<dbReference type="AlphaFoldDB" id="A0A382PF16"/>